<keyword evidence="4" id="KW-0479">Metal-binding</keyword>
<feature type="domain" description="PIN" evidence="8">
    <location>
        <begin position="7"/>
        <end position="111"/>
    </location>
</feature>
<evidence type="ECO:0000313" key="10">
    <source>
        <dbReference type="Proteomes" id="UP000519023"/>
    </source>
</evidence>
<sequence length="126" mass="13848">MSGFSFDSNIIIDALAGFAPARMEIDRATDYGARAWISRAVWIEVMSKGAGDGLWRAETLLSGFGVDEIDAEVGRRAAALRRERGRLKAMDAIILATAQLRGRVLVTRNTKDFPAEMPGIRVPYSF</sequence>
<dbReference type="EMBL" id="JABBFV010000004">
    <property type="protein sequence ID" value="NML10133.1"/>
    <property type="molecule type" value="Genomic_DNA"/>
</dbReference>
<evidence type="ECO:0000256" key="6">
    <source>
        <dbReference type="ARBA" id="ARBA00022842"/>
    </source>
</evidence>
<reference evidence="9 10" key="1">
    <citation type="submission" date="2020-04" db="EMBL/GenBank/DDBJ databases">
        <title>Sphingobium sp. AR-3-1 isolated from Arctic soil.</title>
        <authorList>
            <person name="Dahal R.H."/>
            <person name="Chaudhary D.K."/>
        </authorList>
    </citation>
    <scope>NUCLEOTIDE SEQUENCE [LARGE SCALE GENOMIC DNA]</scope>
    <source>
        <strain evidence="9 10">AR-3-1</strain>
    </source>
</reference>
<keyword evidence="6" id="KW-0460">Magnesium</keyword>
<name>A0A7X9ZRM5_9SPHN</name>
<keyword evidence="10" id="KW-1185">Reference proteome</keyword>
<protein>
    <submittedName>
        <fullName evidence="9">Type II toxin-antitoxin system VapC family toxin</fullName>
    </submittedName>
</protein>
<dbReference type="GO" id="GO:0016787">
    <property type="term" value="F:hydrolase activity"/>
    <property type="evidence" value="ECO:0007669"/>
    <property type="project" value="UniProtKB-KW"/>
</dbReference>
<dbReference type="Gene3D" id="3.40.50.1010">
    <property type="entry name" value="5'-nuclease"/>
    <property type="match status" value="1"/>
</dbReference>
<gene>
    <name evidence="9" type="ORF">HHL08_08185</name>
</gene>
<evidence type="ECO:0000259" key="8">
    <source>
        <dbReference type="Pfam" id="PF01850"/>
    </source>
</evidence>
<dbReference type="AlphaFoldDB" id="A0A7X9ZRM5"/>
<dbReference type="PANTHER" id="PTHR33653">
    <property type="entry name" value="RIBONUCLEASE VAPC2"/>
    <property type="match status" value="1"/>
</dbReference>
<dbReference type="GO" id="GO:0046872">
    <property type="term" value="F:metal ion binding"/>
    <property type="evidence" value="ECO:0007669"/>
    <property type="project" value="UniProtKB-KW"/>
</dbReference>
<evidence type="ECO:0000256" key="3">
    <source>
        <dbReference type="ARBA" id="ARBA00022722"/>
    </source>
</evidence>
<proteinExistence type="inferred from homology"/>
<evidence type="ECO:0000256" key="4">
    <source>
        <dbReference type="ARBA" id="ARBA00022723"/>
    </source>
</evidence>
<accession>A0A7X9ZRM5</accession>
<dbReference type="SUPFAM" id="SSF88723">
    <property type="entry name" value="PIN domain-like"/>
    <property type="match status" value="1"/>
</dbReference>
<evidence type="ECO:0000256" key="2">
    <source>
        <dbReference type="ARBA" id="ARBA00022649"/>
    </source>
</evidence>
<keyword evidence="2" id="KW-1277">Toxin-antitoxin system</keyword>
<dbReference type="RefSeq" id="WP_169572230.1">
    <property type="nucleotide sequence ID" value="NZ_JABBFV010000004.1"/>
</dbReference>
<dbReference type="InterPro" id="IPR002716">
    <property type="entry name" value="PIN_dom"/>
</dbReference>
<keyword evidence="5" id="KW-0378">Hydrolase</keyword>
<organism evidence="9 10">
    <name type="scientific">Sphingobium psychrophilum</name>
    <dbReference type="NCBI Taxonomy" id="2728834"/>
    <lineage>
        <taxon>Bacteria</taxon>
        <taxon>Pseudomonadati</taxon>
        <taxon>Pseudomonadota</taxon>
        <taxon>Alphaproteobacteria</taxon>
        <taxon>Sphingomonadales</taxon>
        <taxon>Sphingomonadaceae</taxon>
        <taxon>Sphingobium</taxon>
    </lineage>
</organism>
<dbReference type="PANTHER" id="PTHR33653:SF1">
    <property type="entry name" value="RIBONUCLEASE VAPC2"/>
    <property type="match status" value="1"/>
</dbReference>
<evidence type="ECO:0000256" key="5">
    <source>
        <dbReference type="ARBA" id="ARBA00022801"/>
    </source>
</evidence>
<comment type="similarity">
    <text evidence="7">Belongs to the PINc/VapC protein family.</text>
</comment>
<dbReference type="InterPro" id="IPR029060">
    <property type="entry name" value="PIN-like_dom_sf"/>
</dbReference>
<comment type="caution">
    <text evidence="9">The sequence shown here is derived from an EMBL/GenBank/DDBJ whole genome shotgun (WGS) entry which is preliminary data.</text>
</comment>
<dbReference type="Proteomes" id="UP000519023">
    <property type="component" value="Unassembled WGS sequence"/>
</dbReference>
<dbReference type="Pfam" id="PF01850">
    <property type="entry name" value="PIN"/>
    <property type="match status" value="1"/>
</dbReference>
<keyword evidence="3" id="KW-0540">Nuclease</keyword>
<evidence type="ECO:0000313" key="9">
    <source>
        <dbReference type="EMBL" id="NML10133.1"/>
    </source>
</evidence>
<dbReference type="GO" id="GO:0004518">
    <property type="term" value="F:nuclease activity"/>
    <property type="evidence" value="ECO:0007669"/>
    <property type="project" value="UniProtKB-KW"/>
</dbReference>
<comment type="cofactor">
    <cofactor evidence="1">
        <name>Mg(2+)</name>
        <dbReference type="ChEBI" id="CHEBI:18420"/>
    </cofactor>
</comment>
<evidence type="ECO:0000256" key="7">
    <source>
        <dbReference type="ARBA" id="ARBA00038093"/>
    </source>
</evidence>
<dbReference type="InterPro" id="IPR050556">
    <property type="entry name" value="Type_II_TA_system_RNase"/>
</dbReference>
<evidence type="ECO:0000256" key="1">
    <source>
        <dbReference type="ARBA" id="ARBA00001946"/>
    </source>
</evidence>